<dbReference type="InterPro" id="IPR050491">
    <property type="entry name" value="AmpC-like"/>
</dbReference>
<accession>A0A839DNJ4</accession>
<dbReference type="SUPFAM" id="SSF56601">
    <property type="entry name" value="beta-lactamase/transpeptidase-like"/>
    <property type="match status" value="1"/>
</dbReference>
<keyword evidence="4" id="KW-0378">Hydrolase</keyword>
<dbReference type="PANTHER" id="PTHR46825:SF7">
    <property type="entry name" value="D-ALANYL-D-ALANINE CARBOXYPEPTIDASE"/>
    <property type="match status" value="1"/>
</dbReference>
<evidence type="ECO:0000256" key="1">
    <source>
        <dbReference type="SAM" id="MobiDB-lite"/>
    </source>
</evidence>
<dbReference type="Proteomes" id="UP000569329">
    <property type="component" value="Unassembled WGS sequence"/>
</dbReference>
<evidence type="ECO:0000256" key="2">
    <source>
        <dbReference type="SAM" id="SignalP"/>
    </source>
</evidence>
<dbReference type="RefSeq" id="WP_182542834.1">
    <property type="nucleotide sequence ID" value="NZ_JACGWZ010000001.1"/>
</dbReference>
<dbReference type="EMBL" id="JACGWZ010000001">
    <property type="protein sequence ID" value="MBA8823542.1"/>
    <property type="molecule type" value="Genomic_DNA"/>
</dbReference>
<dbReference type="AlphaFoldDB" id="A0A839DNJ4"/>
<dbReference type="InterPro" id="IPR001466">
    <property type="entry name" value="Beta-lactam-related"/>
</dbReference>
<dbReference type="Gene3D" id="3.40.710.10">
    <property type="entry name" value="DD-peptidase/beta-lactamase superfamily"/>
    <property type="match status" value="1"/>
</dbReference>
<proteinExistence type="predicted"/>
<keyword evidence="2" id="KW-0732">Signal</keyword>
<keyword evidence="4" id="KW-0121">Carboxypeptidase</keyword>
<evidence type="ECO:0000313" key="5">
    <source>
        <dbReference type="Proteomes" id="UP000569329"/>
    </source>
</evidence>
<feature type="chain" id="PRO_5032959265" evidence="2">
    <location>
        <begin position="30"/>
        <end position="417"/>
    </location>
</feature>
<name>A0A839DNJ4_9PSEU</name>
<protein>
    <submittedName>
        <fullName evidence="4">D-alanyl-D-alanine carboxypeptidase</fullName>
        <ecNumber evidence="4">3.4.16.4</ecNumber>
    </submittedName>
</protein>
<reference evidence="4 5" key="1">
    <citation type="submission" date="2020-07" db="EMBL/GenBank/DDBJ databases">
        <title>Sequencing the genomes of 1000 actinobacteria strains.</title>
        <authorList>
            <person name="Klenk H.-P."/>
        </authorList>
    </citation>
    <scope>NUCLEOTIDE SEQUENCE [LARGE SCALE GENOMIC DNA]</scope>
    <source>
        <strain evidence="4 5">DSM 45975</strain>
    </source>
</reference>
<feature type="region of interest" description="Disordered" evidence="1">
    <location>
        <begin position="398"/>
        <end position="417"/>
    </location>
</feature>
<comment type="caution">
    <text evidence="4">The sequence shown here is derived from an EMBL/GenBank/DDBJ whole genome shotgun (WGS) entry which is preliminary data.</text>
</comment>
<dbReference type="Pfam" id="PF00144">
    <property type="entry name" value="Beta-lactamase"/>
    <property type="match status" value="1"/>
</dbReference>
<dbReference type="EC" id="3.4.16.4" evidence="4"/>
<sequence length="417" mass="44935">MPRSSPRLRRALTAVGLATVVGFVPTAAATSSAEAPSLRSRIDAVHEAGMPGIQAAVRHGDESWTGAAGVADIRTERPLRAGYHHRVGSITKSFTATAVLQQVGRGRIELDAPIGKYLPALVGGERGQRITVRMLLNHTSGIADHVNGTFESWSQGSLASLEANRFRNWRPERLVEIGLSLPPTGAPGEKWSYSNTNYVIAGQLLEKITGKPARFVISRDVIRPLGLRDTYFPGPTPFVLGPHSKAYEALYHLPERRGEYSVFNMSWASTAGALISTPQDLNTFYRALLGGELLEPEQLAEMKRTVPVMQNGTRIGGYGLGLRRFDLGRCGTFWGHDGAVFGMGTLSLHDEDGSEQLSYGMNLTKYQHLGPNGRPQPHPIDRARGAFLGRALCSGAQSPATTLAPTTPSAPSPALAR</sequence>
<organism evidence="4 5">
    <name type="scientific">Halosaccharopolyspora lacisalsi</name>
    <dbReference type="NCBI Taxonomy" id="1000566"/>
    <lineage>
        <taxon>Bacteria</taxon>
        <taxon>Bacillati</taxon>
        <taxon>Actinomycetota</taxon>
        <taxon>Actinomycetes</taxon>
        <taxon>Pseudonocardiales</taxon>
        <taxon>Pseudonocardiaceae</taxon>
        <taxon>Halosaccharopolyspora</taxon>
    </lineage>
</organism>
<dbReference type="PANTHER" id="PTHR46825">
    <property type="entry name" value="D-ALANYL-D-ALANINE-CARBOXYPEPTIDASE/ENDOPEPTIDASE AMPH"/>
    <property type="match status" value="1"/>
</dbReference>
<feature type="signal peptide" evidence="2">
    <location>
        <begin position="1"/>
        <end position="29"/>
    </location>
</feature>
<dbReference type="InterPro" id="IPR012338">
    <property type="entry name" value="Beta-lactam/transpept-like"/>
</dbReference>
<evidence type="ECO:0000313" key="4">
    <source>
        <dbReference type="EMBL" id="MBA8823542.1"/>
    </source>
</evidence>
<gene>
    <name evidence="4" type="ORF">FHX42_000871</name>
</gene>
<keyword evidence="4" id="KW-0645">Protease</keyword>
<evidence type="ECO:0000259" key="3">
    <source>
        <dbReference type="Pfam" id="PF00144"/>
    </source>
</evidence>
<dbReference type="GO" id="GO:0009002">
    <property type="term" value="F:serine-type D-Ala-D-Ala carboxypeptidase activity"/>
    <property type="evidence" value="ECO:0007669"/>
    <property type="project" value="UniProtKB-EC"/>
</dbReference>
<feature type="domain" description="Beta-lactamase-related" evidence="3">
    <location>
        <begin position="45"/>
        <end position="342"/>
    </location>
</feature>
<keyword evidence="5" id="KW-1185">Reference proteome</keyword>